<keyword evidence="1" id="KW-0812">Transmembrane</keyword>
<proteinExistence type="predicted"/>
<dbReference type="AlphaFoldDB" id="G9EN21"/>
<evidence type="ECO:0000256" key="1">
    <source>
        <dbReference type="SAM" id="Phobius"/>
    </source>
</evidence>
<keyword evidence="1" id="KW-0472">Membrane</keyword>
<name>G9EN21_9GAMM</name>
<dbReference type="HOGENOM" id="CLU_3185290_0_0_6"/>
<keyword evidence="3" id="KW-1185">Reference proteome</keyword>
<dbReference type="Proteomes" id="UP000002770">
    <property type="component" value="Unassembled WGS sequence"/>
</dbReference>
<evidence type="ECO:0000313" key="3">
    <source>
        <dbReference type="Proteomes" id="UP000002770"/>
    </source>
</evidence>
<organism evidence="2 3">
    <name type="scientific">Legionella drancourtii LLAP12</name>
    <dbReference type="NCBI Taxonomy" id="658187"/>
    <lineage>
        <taxon>Bacteria</taxon>
        <taxon>Pseudomonadati</taxon>
        <taxon>Pseudomonadota</taxon>
        <taxon>Gammaproteobacteria</taxon>
        <taxon>Legionellales</taxon>
        <taxon>Legionellaceae</taxon>
        <taxon>Legionella</taxon>
    </lineage>
</organism>
<dbReference type="InParanoid" id="G9EN21"/>
<sequence length="46" mass="5461">MASSIINLVNLTMLIKLIALSSIRGLRLFFYVKKRSYYHFFSTKFK</sequence>
<dbReference type="EMBL" id="JH413817">
    <property type="protein sequence ID" value="EHL31182.1"/>
    <property type="molecule type" value="Genomic_DNA"/>
</dbReference>
<keyword evidence="1" id="KW-1133">Transmembrane helix</keyword>
<reference evidence="2 3" key="1">
    <citation type="journal article" date="2011" name="BMC Genomics">
        <title>Insight into cross-talk between intra-amoebal pathogens.</title>
        <authorList>
            <person name="Gimenez G."/>
            <person name="Bertelli C."/>
            <person name="Moliner C."/>
            <person name="Robert C."/>
            <person name="Raoult D."/>
            <person name="Fournier P.E."/>
            <person name="Greub G."/>
        </authorList>
    </citation>
    <scope>NUCLEOTIDE SEQUENCE [LARGE SCALE GENOMIC DNA]</scope>
    <source>
        <strain evidence="2 3">LLAP12</strain>
    </source>
</reference>
<feature type="transmembrane region" description="Helical" evidence="1">
    <location>
        <begin position="6"/>
        <end position="26"/>
    </location>
</feature>
<evidence type="ECO:0000313" key="2">
    <source>
        <dbReference type="EMBL" id="EHL31182.1"/>
    </source>
</evidence>
<gene>
    <name evidence="2" type="ORF">LDG_6641</name>
</gene>
<dbReference type="STRING" id="658187.LDG_6641"/>
<accession>G9EN21</accession>
<protein>
    <submittedName>
        <fullName evidence="2">Uncharacterized protein</fullName>
    </submittedName>
</protein>